<evidence type="ECO:0000256" key="4">
    <source>
        <dbReference type="ARBA" id="ARBA00023002"/>
    </source>
</evidence>
<dbReference type="GeneID" id="36292633"/>
<dbReference type="GO" id="GO:0046872">
    <property type="term" value="F:metal ion binding"/>
    <property type="evidence" value="ECO:0007669"/>
    <property type="project" value="UniProtKB-KW"/>
</dbReference>
<dbReference type="VEuPathDB" id="FungiDB:GMDG_08570"/>
<evidence type="ECO:0000313" key="9">
    <source>
        <dbReference type="EMBL" id="PQM43557.1"/>
    </source>
</evidence>
<dbReference type="GO" id="GO:0051213">
    <property type="term" value="F:dioxygenase activity"/>
    <property type="evidence" value="ECO:0007669"/>
    <property type="project" value="UniProtKB-KW"/>
</dbReference>
<dbReference type="EMBL" id="KV441389">
    <property type="protein sequence ID" value="PQM43476.1"/>
    <property type="molecule type" value="Genomic_DNA"/>
</dbReference>
<feature type="region of interest" description="Disordered" evidence="6">
    <location>
        <begin position="137"/>
        <end position="158"/>
    </location>
</feature>
<organism evidence="8">
    <name type="scientific">Pseudogymnoascus destructans</name>
    <dbReference type="NCBI Taxonomy" id="655981"/>
    <lineage>
        <taxon>Eukaryota</taxon>
        <taxon>Fungi</taxon>
        <taxon>Dikarya</taxon>
        <taxon>Ascomycota</taxon>
        <taxon>Pezizomycotina</taxon>
        <taxon>Leotiomycetes</taxon>
        <taxon>Thelebolales</taxon>
        <taxon>Thelebolaceae</taxon>
        <taxon>Pseudogymnoascus</taxon>
    </lineage>
</organism>
<feature type="domain" description="2OGFeDO JBP1/TET oxygenase" evidence="7">
    <location>
        <begin position="201"/>
        <end position="334"/>
    </location>
</feature>
<reference evidence="8" key="1">
    <citation type="submission" date="2016-03" db="EMBL/GenBank/DDBJ databases">
        <title>Updated assembly of Pseudogymnoascus destructans, the fungus causing white-nose syndrome of bats.</title>
        <authorList>
            <person name="Palmer J.M."/>
            <person name="Drees K.P."/>
            <person name="Foster J.T."/>
            <person name="Lindner D.L."/>
        </authorList>
    </citation>
    <scope>NUCLEOTIDE SEQUENCE [LARGE SCALE GENOMIC DNA]</scope>
    <source>
        <strain evidence="8">20631-21</strain>
    </source>
</reference>
<keyword evidence="2" id="KW-0479">Metal-binding</keyword>
<keyword evidence="4" id="KW-0560">Oxidoreductase</keyword>
<evidence type="ECO:0000256" key="5">
    <source>
        <dbReference type="ARBA" id="ARBA00023004"/>
    </source>
</evidence>
<dbReference type="EMBL" id="KV441420">
    <property type="protein sequence ID" value="PQM43557.1"/>
    <property type="molecule type" value="Genomic_DNA"/>
</dbReference>
<sequence>MPPIPSIQKRHQHHTAHSPYEWKERREFSHNWKAKFRGNAQVITTDLAWTNLITPPNPRVTTTLEEGLELSKHLTLLQGIPKDGGKDGLDVQPVTVFHSADEDPEQLLVYMRGGLSLPDRNKDLCRLMVDAIEKYTTLAPPPKPSSDERHEMEQARKAEHEGKKWGVYHLGLWHATGQPHTPPTLCSDMRRTGAGFGATLALYKTMAPLAQTIGRLFQEIDPRAYQQYRQNYLGECAATPELEVFKFSNRSCWHCLAILINAQVGPHKDNHDVLDGWVAMACFGEFEGGELCLPALGYRIPFQPGDVVLFRSAVLEHWIAPFEGTRYSCVFFTKQSNWQPGEEE</sequence>
<dbReference type="RefSeq" id="XP_024328784.1">
    <property type="nucleotide sequence ID" value="XM_024473016.1"/>
</dbReference>
<dbReference type="OrthoDB" id="4638065at2759"/>
<dbReference type="Pfam" id="PF12851">
    <property type="entry name" value="Tet_JBP"/>
    <property type="match status" value="1"/>
</dbReference>
<feature type="compositionally biased region" description="Basic and acidic residues" evidence="6">
    <location>
        <begin position="145"/>
        <end position="158"/>
    </location>
</feature>
<gene>
    <name evidence="8" type="ORF">VC83_09603</name>
    <name evidence="9" type="ORF">VC83_09684</name>
</gene>
<keyword evidence="5" id="KW-0408">Iron</keyword>
<evidence type="ECO:0000256" key="6">
    <source>
        <dbReference type="SAM" id="MobiDB-lite"/>
    </source>
</evidence>
<dbReference type="InterPro" id="IPR024779">
    <property type="entry name" value="2OGFeDO_JBP1/TET_oxygenase_dom"/>
</dbReference>
<protein>
    <recommendedName>
        <fullName evidence="7">2OGFeDO JBP1/TET oxygenase domain-containing protein</fullName>
    </recommendedName>
</protein>
<keyword evidence="3" id="KW-0223">Dioxygenase</keyword>
<proteinExistence type="predicted"/>
<evidence type="ECO:0000256" key="3">
    <source>
        <dbReference type="ARBA" id="ARBA00022964"/>
    </source>
</evidence>
<dbReference type="AlphaFoldDB" id="A0A2P6FGG6"/>
<dbReference type="Proteomes" id="UP000077154">
    <property type="component" value="Unassembled WGS sequence"/>
</dbReference>
<accession>A0A2P6FGG6</accession>
<comment type="cofactor">
    <cofactor evidence="1">
        <name>Fe(2+)</name>
        <dbReference type="ChEBI" id="CHEBI:29033"/>
    </cofactor>
</comment>
<feature type="region of interest" description="Disordered" evidence="6">
    <location>
        <begin position="1"/>
        <end position="22"/>
    </location>
</feature>
<name>A0A2P6FGG6_9PEZI</name>
<evidence type="ECO:0000313" key="8">
    <source>
        <dbReference type="EMBL" id="PQM43476.1"/>
    </source>
</evidence>
<evidence type="ECO:0000256" key="1">
    <source>
        <dbReference type="ARBA" id="ARBA00001954"/>
    </source>
</evidence>
<evidence type="ECO:0000259" key="7">
    <source>
        <dbReference type="Pfam" id="PF12851"/>
    </source>
</evidence>
<dbReference type="Gene3D" id="3.60.130.30">
    <property type="match status" value="1"/>
</dbReference>
<evidence type="ECO:0000256" key="2">
    <source>
        <dbReference type="ARBA" id="ARBA00022723"/>
    </source>
</evidence>